<dbReference type="InterPro" id="IPR041470">
    <property type="entry name" value="GCP_N"/>
</dbReference>
<organism evidence="9 10">
    <name type="scientific">Porites lobata</name>
    <dbReference type="NCBI Taxonomy" id="104759"/>
    <lineage>
        <taxon>Eukaryota</taxon>
        <taxon>Metazoa</taxon>
        <taxon>Cnidaria</taxon>
        <taxon>Anthozoa</taxon>
        <taxon>Hexacorallia</taxon>
        <taxon>Scleractinia</taxon>
        <taxon>Fungiina</taxon>
        <taxon>Poritidae</taxon>
        <taxon>Porites</taxon>
    </lineage>
</organism>
<dbReference type="Pfam" id="PF04130">
    <property type="entry name" value="GCP_C_terminal"/>
    <property type="match status" value="1"/>
</dbReference>
<dbReference type="InterPro" id="IPR007259">
    <property type="entry name" value="GCP"/>
</dbReference>
<dbReference type="EMBL" id="CALNXK010000086">
    <property type="protein sequence ID" value="CAH3149280.1"/>
    <property type="molecule type" value="Genomic_DNA"/>
</dbReference>
<evidence type="ECO:0000256" key="1">
    <source>
        <dbReference type="ARBA" id="ARBA00010337"/>
    </source>
</evidence>
<feature type="region of interest" description="Disordered" evidence="6">
    <location>
        <begin position="195"/>
        <end position="218"/>
    </location>
</feature>
<feature type="domain" description="Gamma tubulin complex component protein N-terminal" evidence="8">
    <location>
        <begin position="279"/>
        <end position="541"/>
    </location>
</feature>
<name>A0ABN8PTQ0_9CNID</name>
<feature type="region of interest" description="Disordered" evidence="6">
    <location>
        <begin position="818"/>
        <end position="843"/>
    </location>
</feature>
<keyword evidence="2 5" id="KW-0963">Cytoplasm</keyword>
<dbReference type="Pfam" id="PF17681">
    <property type="entry name" value="GCP_N_terminal"/>
    <property type="match status" value="1"/>
</dbReference>
<comment type="caution">
    <text evidence="9">The sequence shown here is derived from an EMBL/GenBank/DDBJ whole genome shotgun (WGS) entry which is preliminary data.</text>
</comment>
<comment type="similarity">
    <text evidence="1 5">Belongs to the TUBGCP family.</text>
</comment>
<sequence>MAPISLKDPNIQRLTEEFVNVLTGFKKSSRNFTVSVQFALSNFRYHQFLDVNSLKVERSIDGVCQKLRVHSQAEKAEILRNLCNRFLDLPLSSSTQEKKTDAHYSLLLLLLTLSGSPTSVDYVPLTQEEAPEEEWFDWKSYLLDGEEEEILGIPADHYQAWSDEEDDELEAAIDSGISVFEGHPTVQHPDGQLQEVREHGGGDQQELSQTPSSSSKVEKSWISDNIVDQYWQEPLRINQLDMLQSRNCSVTDAWESYQQQCNPFYHNSCNKTLTETQIVRETLWMLTGAQNTFVYRNMHHGILAVRENIQVLHLTPECLNILLSVFVVVGQRSHSLQKFVSSALNPHGESTQTLQAFATALSSYFKEYKALLSSIEKDIIKQEVSVSLSLLKDKLKTTLDEINTLFSVYQAIFLEAGELNTAQKTCRLLTTLYNTIVQADDLGNAGKWKVNLLLKIFLQSLEPCLSFIDYWVTSGLVCDPHSEFFIERNEDISVDSSSFWSEGVILRSNDQLKNPVVPCFLQEFVNQIFRAGKSVELTQGLGKMGEYHSSRTQGSLYQQFLDGLLTELPSYRSPEDSGLGGDSNQGNLLDTIADSNQVLSVISDAGDHVLKLSFMDSSPLNQSTFSTKSSVDGKLERICSGVVGLLKPVKILLHECLTPLIEERCSQGSISVVRLLKTEFCLLDHLAAMRNFFLLEAGDAMHQFYVEIFNKARRLDPWQDISFLNSLMQEALQPRFPQAVDRLVVSLSATSSNGRKQLGQSLQGLGLTYKAPWPVNIVIDGSCQKLYNLVFLFLLKLKQAKWSLDELRFSDLQGDRRLPQEKDDVSDEDEAETKPDTDDSRKPDQDLLHKMFVFRFKLMQFINSIHNHFMTRILHSTGLEFQQTLNQAHNLDDLIKAHSTYIQKVYDRCLLSQKVGYLREVILKVLNLVLLFQSYWDNGIQHISEEKFNKIDDEFTKCNTFLVSCLGNIVKRGAFPHLDSLAFALSSSPILTSNS</sequence>
<evidence type="ECO:0000259" key="7">
    <source>
        <dbReference type="Pfam" id="PF04130"/>
    </source>
</evidence>
<evidence type="ECO:0000313" key="9">
    <source>
        <dbReference type="EMBL" id="CAH3149280.1"/>
    </source>
</evidence>
<dbReference type="PANTHER" id="PTHR19302">
    <property type="entry name" value="GAMMA TUBULIN COMPLEX PROTEIN"/>
    <property type="match status" value="1"/>
</dbReference>
<dbReference type="InterPro" id="IPR059169">
    <property type="entry name" value="GCP5_N_ext"/>
</dbReference>
<protein>
    <recommendedName>
        <fullName evidence="5">Gamma-tubulin complex component</fullName>
    </recommendedName>
</protein>
<reference evidence="9 10" key="1">
    <citation type="submission" date="2022-05" db="EMBL/GenBank/DDBJ databases">
        <authorList>
            <consortium name="Genoscope - CEA"/>
            <person name="William W."/>
        </authorList>
    </citation>
    <scope>NUCLEOTIDE SEQUENCE [LARGE SCALE GENOMIC DNA]</scope>
</reference>
<dbReference type="CDD" id="cd22572">
    <property type="entry name" value="GCP5_NTD"/>
    <property type="match status" value="1"/>
</dbReference>
<gene>
    <name evidence="9" type="ORF">PLOB_00047037</name>
</gene>
<keyword evidence="4 5" id="KW-0206">Cytoskeleton</keyword>
<dbReference type="InterPro" id="IPR040457">
    <property type="entry name" value="GCP_C"/>
</dbReference>
<keyword evidence="3 5" id="KW-0493">Microtubule</keyword>
<dbReference type="Gene3D" id="1.20.120.1900">
    <property type="entry name" value="Gamma-tubulin complex, C-terminal domain"/>
    <property type="match status" value="1"/>
</dbReference>
<feature type="compositionally biased region" description="Basic and acidic residues" evidence="6">
    <location>
        <begin position="832"/>
        <end position="843"/>
    </location>
</feature>
<evidence type="ECO:0000256" key="2">
    <source>
        <dbReference type="ARBA" id="ARBA00022490"/>
    </source>
</evidence>
<evidence type="ECO:0000313" key="10">
    <source>
        <dbReference type="Proteomes" id="UP001159405"/>
    </source>
</evidence>
<evidence type="ECO:0000259" key="8">
    <source>
        <dbReference type="Pfam" id="PF17681"/>
    </source>
</evidence>
<proteinExistence type="inferred from homology"/>
<keyword evidence="10" id="KW-1185">Reference proteome</keyword>
<accession>A0ABN8PTQ0</accession>
<evidence type="ECO:0000256" key="3">
    <source>
        <dbReference type="ARBA" id="ARBA00022701"/>
    </source>
</evidence>
<comment type="subcellular location">
    <subcellularLocation>
        <location evidence="5">Cytoplasm</location>
        <location evidence="5">Cytoskeleton</location>
        <location evidence="5">Microtubule organizing center</location>
    </subcellularLocation>
</comment>
<feature type="domain" description="Gamma tubulin complex component C-terminal" evidence="7">
    <location>
        <begin position="682"/>
        <end position="985"/>
    </location>
</feature>
<evidence type="ECO:0000256" key="6">
    <source>
        <dbReference type="SAM" id="MobiDB-lite"/>
    </source>
</evidence>
<evidence type="ECO:0000256" key="5">
    <source>
        <dbReference type="RuleBase" id="RU363050"/>
    </source>
</evidence>
<dbReference type="PANTHER" id="PTHR19302:SF33">
    <property type="entry name" value="GAMMA-TUBULIN COMPLEX COMPONENT 5"/>
    <property type="match status" value="1"/>
</dbReference>
<dbReference type="Proteomes" id="UP001159405">
    <property type="component" value="Unassembled WGS sequence"/>
</dbReference>
<dbReference type="InterPro" id="IPR042241">
    <property type="entry name" value="GCP_C_sf"/>
</dbReference>
<evidence type="ECO:0000256" key="4">
    <source>
        <dbReference type="ARBA" id="ARBA00023212"/>
    </source>
</evidence>